<feature type="transmembrane region" description="Helical" evidence="7">
    <location>
        <begin position="202"/>
        <end position="222"/>
    </location>
</feature>
<dbReference type="FunFam" id="1.20.1250.20:FF:000379">
    <property type="entry name" value="Uncharacterized protein, isoform A"/>
    <property type="match status" value="1"/>
</dbReference>
<protein>
    <submittedName>
        <fullName evidence="8">GH17611</fullName>
    </submittedName>
</protein>
<keyword evidence="9" id="KW-1185">Reference proteome</keyword>
<evidence type="ECO:0000313" key="9">
    <source>
        <dbReference type="Proteomes" id="UP000001070"/>
    </source>
</evidence>
<dbReference type="eggNOG" id="KOG1237">
    <property type="taxonomic scope" value="Eukaryota"/>
</dbReference>
<organism evidence="9">
    <name type="scientific">Drosophila grimshawi</name>
    <name type="common">Hawaiian fruit fly</name>
    <name type="synonym">Idiomyia grimshawi</name>
    <dbReference type="NCBI Taxonomy" id="7222"/>
    <lineage>
        <taxon>Eukaryota</taxon>
        <taxon>Metazoa</taxon>
        <taxon>Ecdysozoa</taxon>
        <taxon>Arthropoda</taxon>
        <taxon>Hexapoda</taxon>
        <taxon>Insecta</taxon>
        <taxon>Pterygota</taxon>
        <taxon>Neoptera</taxon>
        <taxon>Endopterygota</taxon>
        <taxon>Diptera</taxon>
        <taxon>Brachycera</taxon>
        <taxon>Muscomorpha</taxon>
        <taxon>Ephydroidea</taxon>
        <taxon>Drosophilidae</taxon>
        <taxon>Drosophila</taxon>
        <taxon>Hawaiian Drosophila</taxon>
    </lineage>
</organism>
<sequence>MGSTQVRVFSGMVGCDYRVSSNLPPLGRNFTLRGIDSYSSGNVATKDGSFTLEYSIHSLTAGCQQFNGVTKHNLSEANAHSLFLRSSARDIWYIDELEKSNKSLALVRNLANLPASSRIVWRELRKGHTVLEVPARSQDLHELSTVEYEVFTGGQLIHQQRLRPGGVYALVIAQNSTQGFVSRIFEVTEPNSMSMLWLMPQYVVMTLGEVMFSVTGLEFSYAQAPPSMKSLLQAGWLLTVAFGNVIVVIIAELKFFESQASEFFLFASIMFVDMLVFMWFAHFYTNYDGNVILTQKAQQRKMLKYQ</sequence>
<keyword evidence="4" id="KW-0571">Peptide transport</keyword>
<evidence type="ECO:0000256" key="2">
    <source>
        <dbReference type="ARBA" id="ARBA00005982"/>
    </source>
</evidence>
<evidence type="ECO:0000256" key="5">
    <source>
        <dbReference type="ARBA" id="ARBA00022989"/>
    </source>
</evidence>
<feature type="transmembrane region" description="Helical" evidence="7">
    <location>
        <begin position="263"/>
        <end position="284"/>
    </location>
</feature>
<dbReference type="GO" id="GO:0016020">
    <property type="term" value="C:membrane"/>
    <property type="evidence" value="ECO:0007669"/>
    <property type="project" value="UniProtKB-SubCell"/>
</dbReference>
<name>B4JX97_DROGR</name>
<dbReference type="HOGENOM" id="CLU_864013_0_0_1"/>
<gene>
    <name evidence="8" type="primary">Dgri\GH17611</name>
    <name evidence="8" type="ORF">Dgri_GH17611</name>
</gene>
<dbReference type="InterPro" id="IPR000109">
    <property type="entry name" value="POT_fam"/>
</dbReference>
<dbReference type="OrthoDB" id="8904098at2759"/>
<dbReference type="InterPro" id="IPR036259">
    <property type="entry name" value="MFS_trans_sf"/>
</dbReference>
<evidence type="ECO:0000256" key="6">
    <source>
        <dbReference type="ARBA" id="ARBA00023136"/>
    </source>
</evidence>
<dbReference type="Pfam" id="PF00854">
    <property type="entry name" value="PTR2"/>
    <property type="match status" value="1"/>
</dbReference>
<dbReference type="GO" id="GO:0022857">
    <property type="term" value="F:transmembrane transporter activity"/>
    <property type="evidence" value="ECO:0007669"/>
    <property type="project" value="InterPro"/>
</dbReference>
<dbReference type="GO" id="GO:0015833">
    <property type="term" value="P:peptide transport"/>
    <property type="evidence" value="ECO:0007669"/>
    <property type="project" value="UniProtKB-KW"/>
</dbReference>
<keyword evidence="4" id="KW-0653">Protein transport</keyword>
<dbReference type="STRING" id="7222.B4JX97"/>
<keyword evidence="6 7" id="KW-0472">Membrane</keyword>
<keyword evidence="4" id="KW-0813">Transport</keyword>
<evidence type="ECO:0000256" key="4">
    <source>
        <dbReference type="ARBA" id="ARBA00022856"/>
    </source>
</evidence>
<comment type="subcellular location">
    <subcellularLocation>
        <location evidence="1">Membrane</location>
        <topology evidence="1">Multi-pass membrane protein</topology>
    </subcellularLocation>
</comment>
<dbReference type="EMBL" id="CH916376">
    <property type="protein sequence ID" value="EDV95373.1"/>
    <property type="molecule type" value="Genomic_DNA"/>
</dbReference>
<dbReference type="AlphaFoldDB" id="B4JX97"/>
<dbReference type="Proteomes" id="UP000001070">
    <property type="component" value="Unassembled WGS sequence"/>
</dbReference>
<proteinExistence type="inferred from homology"/>
<dbReference type="Gene3D" id="1.20.1250.20">
    <property type="entry name" value="MFS general substrate transporter like domains"/>
    <property type="match status" value="1"/>
</dbReference>
<dbReference type="PhylomeDB" id="B4JX97"/>
<evidence type="ECO:0000256" key="7">
    <source>
        <dbReference type="SAM" id="Phobius"/>
    </source>
</evidence>
<dbReference type="PANTHER" id="PTHR11654">
    <property type="entry name" value="OLIGOPEPTIDE TRANSPORTER-RELATED"/>
    <property type="match status" value="1"/>
</dbReference>
<comment type="similarity">
    <text evidence="2">Belongs to the major facilitator superfamily. Proton-dependent oligopeptide transporter (POT/PTR) (TC 2.A.17) family.</text>
</comment>
<evidence type="ECO:0000256" key="3">
    <source>
        <dbReference type="ARBA" id="ARBA00022692"/>
    </source>
</evidence>
<feature type="transmembrane region" description="Helical" evidence="7">
    <location>
        <begin position="234"/>
        <end position="251"/>
    </location>
</feature>
<dbReference type="InParanoid" id="B4JX97"/>
<dbReference type="KEGG" id="dgr:6569343"/>
<evidence type="ECO:0000256" key="1">
    <source>
        <dbReference type="ARBA" id="ARBA00004141"/>
    </source>
</evidence>
<reference evidence="8 9" key="1">
    <citation type="journal article" date="2007" name="Nature">
        <title>Evolution of genes and genomes on the Drosophila phylogeny.</title>
        <authorList>
            <consortium name="Drosophila 12 Genomes Consortium"/>
            <person name="Clark A.G."/>
            <person name="Eisen M.B."/>
            <person name="Smith D.R."/>
            <person name="Bergman C.M."/>
            <person name="Oliver B."/>
            <person name="Markow T.A."/>
            <person name="Kaufman T.C."/>
            <person name="Kellis M."/>
            <person name="Gelbart W."/>
            <person name="Iyer V.N."/>
            <person name="Pollard D.A."/>
            <person name="Sackton T.B."/>
            <person name="Larracuente A.M."/>
            <person name="Singh N.D."/>
            <person name="Abad J.P."/>
            <person name="Abt D.N."/>
            <person name="Adryan B."/>
            <person name="Aguade M."/>
            <person name="Akashi H."/>
            <person name="Anderson W.W."/>
            <person name="Aquadro C.F."/>
            <person name="Ardell D.H."/>
            <person name="Arguello R."/>
            <person name="Artieri C.G."/>
            <person name="Barbash D.A."/>
            <person name="Barker D."/>
            <person name="Barsanti P."/>
            <person name="Batterham P."/>
            <person name="Batzoglou S."/>
            <person name="Begun D."/>
            <person name="Bhutkar A."/>
            <person name="Blanco E."/>
            <person name="Bosak S.A."/>
            <person name="Bradley R.K."/>
            <person name="Brand A.D."/>
            <person name="Brent M.R."/>
            <person name="Brooks A.N."/>
            <person name="Brown R.H."/>
            <person name="Butlin R.K."/>
            <person name="Caggese C."/>
            <person name="Calvi B.R."/>
            <person name="Bernardo de Carvalho A."/>
            <person name="Caspi A."/>
            <person name="Castrezana S."/>
            <person name="Celniker S.E."/>
            <person name="Chang J.L."/>
            <person name="Chapple C."/>
            <person name="Chatterji S."/>
            <person name="Chinwalla A."/>
            <person name="Civetta A."/>
            <person name="Clifton S.W."/>
            <person name="Comeron J.M."/>
            <person name="Costello J.C."/>
            <person name="Coyne J.A."/>
            <person name="Daub J."/>
            <person name="David R.G."/>
            <person name="Delcher A.L."/>
            <person name="Delehaunty K."/>
            <person name="Do C.B."/>
            <person name="Ebling H."/>
            <person name="Edwards K."/>
            <person name="Eickbush T."/>
            <person name="Evans J.D."/>
            <person name="Filipski A."/>
            <person name="Findeiss S."/>
            <person name="Freyhult E."/>
            <person name="Fulton L."/>
            <person name="Fulton R."/>
            <person name="Garcia A.C."/>
            <person name="Gardiner A."/>
            <person name="Garfield D.A."/>
            <person name="Garvin B.E."/>
            <person name="Gibson G."/>
            <person name="Gilbert D."/>
            <person name="Gnerre S."/>
            <person name="Godfrey J."/>
            <person name="Good R."/>
            <person name="Gotea V."/>
            <person name="Gravely B."/>
            <person name="Greenberg A.J."/>
            <person name="Griffiths-Jones S."/>
            <person name="Gross S."/>
            <person name="Guigo R."/>
            <person name="Gustafson E.A."/>
            <person name="Haerty W."/>
            <person name="Hahn M.W."/>
            <person name="Halligan D.L."/>
            <person name="Halpern A.L."/>
            <person name="Halter G.M."/>
            <person name="Han M.V."/>
            <person name="Heger A."/>
            <person name="Hillier L."/>
            <person name="Hinrichs A.S."/>
            <person name="Holmes I."/>
            <person name="Hoskins R.A."/>
            <person name="Hubisz M.J."/>
            <person name="Hultmark D."/>
            <person name="Huntley M.A."/>
            <person name="Jaffe D.B."/>
            <person name="Jagadeeshan S."/>
            <person name="Jeck W.R."/>
            <person name="Johnson J."/>
            <person name="Jones C.D."/>
            <person name="Jordan W.C."/>
            <person name="Karpen G.H."/>
            <person name="Kataoka E."/>
            <person name="Keightley P.D."/>
            <person name="Kheradpour P."/>
            <person name="Kirkness E.F."/>
            <person name="Koerich L.B."/>
            <person name="Kristiansen K."/>
            <person name="Kudrna D."/>
            <person name="Kulathinal R.J."/>
            <person name="Kumar S."/>
            <person name="Kwok R."/>
            <person name="Lander E."/>
            <person name="Langley C.H."/>
            <person name="Lapoint R."/>
            <person name="Lazzaro B.P."/>
            <person name="Lee S.J."/>
            <person name="Levesque L."/>
            <person name="Li R."/>
            <person name="Lin C.F."/>
            <person name="Lin M.F."/>
            <person name="Lindblad-Toh K."/>
            <person name="Llopart A."/>
            <person name="Long M."/>
            <person name="Low L."/>
            <person name="Lozovsky E."/>
            <person name="Lu J."/>
            <person name="Luo M."/>
            <person name="Machado C.A."/>
            <person name="Makalowski W."/>
            <person name="Marzo M."/>
            <person name="Matsuda M."/>
            <person name="Matzkin L."/>
            <person name="McAllister B."/>
            <person name="McBride C.S."/>
            <person name="McKernan B."/>
            <person name="McKernan K."/>
            <person name="Mendez-Lago M."/>
            <person name="Minx P."/>
            <person name="Mollenhauer M.U."/>
            <person name="Montooth K."/>
            <person name="Mount S.M."/>
            <person name="Mu X."/>
            <person name="Myers E."/>
            <person name="Negre B."/>
            <person name="Newfeld S."/>
            <person name="Nielsen R."/>
            <person name="Noor M.A."/>
            <person name="O'Grady P."/>
            <person name="Pachter L."/>
            <person name="Papaceit M."/>
            <person name="Parisi M.J."/>
            <person name="Parisi M."/>
            <person name="Parts L."/>
            <person name="Pedersen J.S."/>
            <person name="Pesole G."/>
            <person name="Phillippy A.M."/>
            <person name="Ponting C.P."/>
            <person name="Pop M."/>
            <person name="Porcelli D."/>
            <person name="Powell J.R."/>
            <person name="Prohaska S."/>
            <person name="Pruitt K."/>
            <person name="Puig M."/>
            <person name="Quesneville H."/>
            <person name="Ram K.R."/>
            <person name="Rand D."/>
            <person name="Rasmussen M.D."/>
            <person name="Reed L.K."/>
            <person name="Reenan R."/>
            <person name="Reily A."/>
            <person name="Remington K.A."/>
            <person name="Rieger T.T."/>
            <person name="Ritchie M.G."/>
            <person name="Robin C."/>
            <person name="Rogers Y.H."/>
            <person name="Rohde C."/>
            <person name="Rozas J."/>
            <person name="Rubenfield M.J."/>
            <person name="Ruiz A."/>
            <person name="Russo S."/>
            <person name="Salzberg S.L."/>
            <person name="Sanchez-Gracia A."/>
            <person name="Saranga D.J."/>
            <person name="Sato H."/>
            <person name="Schaeffer S.W."/>
            <person name="Schatz M.C."/>
            <person name="Schlenke T."/>
            <person name="Schwartz R."/>
            <person name="Segarra C."/>
            <person name="Singh R.S."/>
            <person name="Sirot L."/>
            <person name="Sirota M."/>
            <person name="Sisneros N.B."/>
            <person name="Smith C.D."/>
            <person name="Smith T.F."/>
            <person name="Spieth J."/>
            <person name="Stage D.E."/>
            <person name="Stark A."/>
            <person name="Stephan W."/>
            <person name="Strausberg R.L."/>
            <person name="Strempel S."/>
            <person name="Sturgill D."/>
            <person name="Sutton G."/>
            <person name="Sutton G.G."/>
            <person name="Tao W."/>
            <person name="Teichmann S."/>
            <person name="Tobari Y.N."/>
            <person name="Tomimura Y."/>
            <person name="Tsolas J.M."/>
            <person name="Valente V.L."/>
            <person name="Venter E."/>
            <person name="Venter J.C."/>
            <person name="Vicario S."/>
            <person name="Vieira F.G."/>
            <person name="Vilella A.J."/>
            <person name="Villasante A."/>
            <person name="Walenz B."/>
            <person name="Wang J."/>
            <person name="Wasserman M."/>
            <person name="Watts T."/>
            <person name="Wilson D."/>
            <person name="Wilson R.K."/>
            <person name="Wing R.A."/>
            <person name="Wolfner M.F."/>
            <person name="Wong A."/>
            <person name="Wong G.K."/>
            <person name="Wu C.I."/>
            <person name="Wu G."/>
            <person name="Yamamoto D."/>
            <person name="Yang H.P."/>
            <person name="Yang S.P."/>
            <person name="Yorke J.A."/>
            <person name="Yoshida K."/>
            <person name="Zdobnov E."/>
            <person name="Zhang P."/>
            <person name="Zhang Y."/>
            <person name="Zimin A.V."/>
            <person name="Baldwin J."/>
            <person name="Abdouelleil A."/>
            <person name="Abdulkadir J."/>
            <person name="Abebe A."/>
            <person name="Abera B."/>
            <person name="Abreu J."/>
            <person name="Acer S.C."/>
            <person name="Aftuck L."/>
            <person name="Alexander A."/>
            <person name="An P."/>
            <person name="Anderson E."/>
            <person name="Anderson S."/>
            <person name="Arachi H."/>
            <person name="Azer M."/>
            <person name="Bachantsang P."/>
            <person name="Barry A."/>
            <person name="Bayul T."/>
            <person name="Berlin A."/>
            <person name="Bessette D."/>
            <person name="Bloom T."/>
            <person name="Blye J."/>
            <person name="Boguslavskiy L."/>
            <person name="Bonnet C."/>
            <person name="Boukhgalter B."/>
            <person name="Bourzgui I."/>
            <person name="Brown A."/>
            <person name="Cahill P."/>
            <person name="Channer S."/>
            <person name="Cheshatsang Y."/>
            <person name="Chuda L."/>
            <person name="Citroen M."/>
            <person name="Collymore A."/>
            <person name="Cooke P."/>
            <person name="Costello M."/>
            <person name="D'Aco K."/>
            <person name="Daza R."/>
            <person name="De Haan G."/>
            <person name="DeGray S."/>
            <person name="DeMaso C."/>
            <person name="Dhargay N."/>
            <person name="Dooley K."/>
            <person name="Dooley E."/>
            <person name="Doricent M."/>
            <person name="Dorje P."/>
            <person name="Dorjee K."/>
            <person name="Dupes A."/>
            <person name="Elong R."/>
            <person name="Falk J."/>
            <person name="Farina A."/>
            <person name="Faro S."/>
            <person name="Ferguson D."/>
            <person name="Fisher S."/>
            <person name="Foley C.D."/>
            <person name="Franke A."/>
            <person name="Friedrich D."/>
            <person name="Gadbois L."/>
            <person name="Gearin G."/>
            <person name="Gearin C.R."/>
            <person name="Giannoukos G."/>
            <person name="Goode T."/>
            <person name="Graham J."/>
            <person name="Grandbois E."/>
            <person name="Grewal S."/>
            <person name="Gyaltsen K."/>
            <person name="Hafez N."/>
            <person name="Hagos B."/>
            <person name="Hall J."/>
            <person name="Henson C."/>
            <person name="Hollinger A."/>
            <person name="Honan T."/>
            <person name="Huard M.D."/>
            <person name="Hughes L."/>
            <person name="Hurhula B."/>
            <person name="Husby M.E."/>
            <person name="Kamat A."/>
            <person name="Kanga B."/>
            <person name="Kashin S."/>
            <person name="Khazanovich D."/>
            <person name="Kisner P."/>
            <person name="Lance K."/>
            <person name="Lara M."/>
            <person name="Lee W."/>
            <person name="Lennon N."/>
            <person name="Letendre F."/>
            <person name="LeVine R."/>
            <person name="Lipovsky A."/>
            <person name="Liu X."/>
            <person name="Liu J."/>
            <person name="Liu S."/>
            <person name="Lokyitsang T."/>
            <person name="Lokyitsang Y."/>
            <person name="Lubonja R."/>
            <person name="Lui A."/>
            <person name="MacDonald P."/>
            <person name="Magnisalis V."/>
            <person name="Maru K."/>
            <person name="Matthews C."/>
            <person name="McCusker W."/>
            <person name="McDonough S."/>
            <person name="Mehta T."/>
            <person name="Meldrim J."/>
            <person name="Meneus L."/>
            <person name="Mihai O."/>
            <person name="Mihalev A."/>
            <person name="Mihova T."/>
            <person name="Mittelman R."/>
            <person name="Mlenga V."/>
            <person name="Montmayeur A."/>
            <person name="Mulrain L."/>
            <person name="Navidi A."/>
            <person name="Naylor J."/>
            <person name="Negash T."/>
            <person name="Nguyen T."/>
            <person name="Nguyen N."/>
            <person name="Nicol R."/>
            <person name="Norbu C."/>
            <person name="Norbu N."/>
            <person name="Novod N."/>
            <person name="O'Neill B."/>
            <person name="Osman S."/>
            <person name="Markiewicz E."/>
            <person name="Oyono O.L."/>
            <person name="Patti C."/>
            <person name="Phunkhang P."/>
            <person name="Pierre F."/>
            <person name="Priest M."/>
            <person name="Raghuraman S."/>
            <person name="Rege F."/>
            <person name="Reyes R."/>
            <person name="Rise C."/>
            <person name="Rogov P."/>
            <person name="Ross K."/>
            <person name="Ryan E."/>
            <person name="Settipalli S."/>
            <person name="Shea T."/>
            <person name="Sherpa N."/>
            <person name="Shi L."/>
            <person name="Shih D."/>
            <person name="Sparrow T."/>
            <person name="Spaulding J."/>
            <person name="Stalker J."/>
            <person name="Stange-Thomann N."/>
            <person name="Stavropoulos S."/>
            <person name="Stone C."/>
            <person name="Strader C."/>
            <person name="Tesfaye S."/>
            <person name="Thomson T."/>
            <person name="Thoulutsang Y."/>
            <person name="Thoulutsang D."/>
            <person name="Topham K."/>
            <person name="Topping I."/>
            <person name="Tsamla T."/>
            <person name="Vassiliev H."/>
            <person name="Vo A."/>
            <person name="Wangchuk T."/>
            <person name="Wangdi T."/>
            <person name="Weiand M."/>
            <person name="Wilkinson J."/>
            <person name="Wilson A."/>
            <person name="Yadav S."/>
            <person name="Young G."/>
            <person name="Yu Q."/>
            <person name="Zembek L."/>
            <person name="Zhong D."/>
            <person name="Zimmer A."/>
            <person name="Zwirko Z."/>
            <person name="Jaffe D.B."/>
            <person name="Alvarez P."/>
            <person name="Brockman W."/>
            <person name="Butler J."/>
            <person name="Chin C."/>
            <person name="Gnerre S."/>
            <person name="Grabherr M."/>
            <person name="Kleber M."/>
            <person name="Mauceli E."/>
            <person name="MacCallum I."/>
        </authorList>
    </citation>
    <scope>NUCLEOTIDE SEQUENCE [LARGE SCALE GENOMIC DNA]</scope>
    <source>
        <strain evidence="9">Tucson 15287-2541.00</strain>
    </source>
</reference>
<accession>B4JX97</accession>
<keyword evidence="3 7" id="KW-0812">Transmembrane</keyword>
<evidence type="ECO:0000313" key="8">
    <source>
        <dbReference type="EMBL" id="EDV95373.1"/>
    </source>
</evidence>
<keyword evidence="5 7" id="KW-1133">Transmembrane helix</keyword>
<dbReference type="OMA" id="LNTIEYQ"/>